<dbReference type="AlphaFoldDB" id="A0A2P8D5L6"/>
<dbReference type="InterPro" id="IPR013320">
    <property type="entry name" value="ConA-like_dom_sf"/>
</dbReference>
<reference evidence="5 6" key="1">
    <citation type="submission" date="2018-03" db="EMBL/GenBank/DDBJ databases">
        <title>Genomic Encyclopedia of Type Strains, Phase III (KMG-III): the genomes of soil and plant-associated and newly described type strains.</title>
        <authorList>
            <person name="Whitman W."/>
        </authorList>
    </citation>
    <scope>NUCLEOTIDE SEQUENCE [LARGE SCALE GENOMIC DNA]</scope>
    <source>
        <strain evidence="5 6">CGMCC 1.12700</strain>
    </source>
</reference>
<organism evidence="5 6">
    <name type="scientific">Taibaiella chishuiensis</name>
    <dbReference type="NCBI Taxonomy" id="1434707"/>
    <lineage>
        <taxon>Bacteria</taxon>
        <taxon>Pseudomonadati</taxon>
        <taxon>Bacteroidota</taxon>
        <taxon>Chitinophagia</taxon>
        <taxon>Chitinophagales</taxon>
        <taxon>Chitinophagaceae</taxon>
        <taxon>Taibaiella</taxon>
    </lineage>
</organism>
<keyword evidence="2" id="KW-0732">Signal</keyword>
<dbReference type="SUPFAM" id="SSF49899">
    <property type="entry name" value="Concanavalin A-like lectins/glucanases"/>
    <property type="match status" value="1"/>
</dbReference>
<accession>A0A2P8D5L6</accession>
<dbReference type="PANTHER" id="PTHR39319:SF1">
    <property type="entry name" value="SI:DKEY-256H2.1"/>
    <property type="match status" value="1"/>
</dbReference>
<dbReference type="Pfam" id="PF13385">
    <property type="entry name" value="Laminin_G_3"/>
    <property type="match status" value="1"/>
</dbReference>
<proteinExistence type="predicted"/>
<keyword evidence="1" id="KW-1015">Disulfide bond</keyword>
<dbReference type="EMBL" id="PYGD01000003">
    <property type="protein sequence ID" value="PSK92488.1"/>
    <property type="molecule type" value="Genomic_DNA"/>
</dbReference>
<dbReference type="GO" id="GO:0016715">
    <property type="term" value="F:oxidoreductase activity, acting on paired donors, with incorporation or reduction of molecular oxygen, reduced ascorbate as one donor, and incorporation of one atom of oxygen"/>
    <property type="evidence" value="ECO:0007669"/>
    <property type="project" value="InterPro"/>
</dbReference>
<dbReference type="Gene3D" id="2.60.120.230">
    <property type="match status" value="2"/>
</dbReference>
<keyword evidence="6" id="KW-1185">Reference proteome</keyword>
<dbReference type="GO" id="GO:0004553">
    <property type="term" value="F:hydrolase activity, hydrolyzing O-glycosyl compounds"/>
    <property type="evidence" value="ECO:0007669"/>
    <property type="project" value="UniProtKB-ARBA"/>
</dbReference>
<dbReference type="InterPro" id="IPR015197">
    <property type="entry name" value="PngaseF_C"/>
</dbReference>
<feature type="domain" description="Secretion system C-terminal sorting" evidence="4">
    <location>
        <begin position="1087"/>
        <end position="1161"/>
    </location>
</feature>
<dbReference type="GO" id="GO:0005975">
    <property type="term" value="P:carbohydrate metabolic process"/>
    <property type="evidence" value="ECO:0007669"/>
    <property type="project" value="UniProtKB-ARBA"/>
</dbReference>
<evidence type="ECO:0000313" key="6">
    <source>
        <dbReference type="Proteomes" id="UP000240572"/>
    </source>
</evidence>
<name>A0A2P8D5L6_9BACT</name>
<evidence type="ECO:0000259" key="3">
    <source>
        <dbReference type="Pfam" id="PF09113"/>
    </source>
</evidence>
<dbReference type="SUPFAM" id="SSF49742">
    <property type="entry name" value="PHM/PNGase F"/>
    <property type="match status" value="1"/>
</dbReference>
<evidence type="ECO:0000259" key="4">
    <source>
        <dbReference type="Pfam" id="PF18962"/>
    </source>
</evidence>
<dbReference type="InterPro" id="IPR053251">
    <property type="entry name" value="N-glycanase"/>
</dbReference>
<dbReference type="Pfam" id="PF18962">
    <property type="entry name" value="Por_Secre_tail"/>
    <property type="match status" value="1"/>
</dbReference>
<gene>
    <name evidence="5" type="ORF">B0I18_10365</name>
</gene>
<protein>
    <submittedName>
        <fullName evidence="5">Putative secreted protein (Por secretion system target)</fullName>
    </submittedName>
</protein>
<feature type="domain" description="Peptide-N-glycosidase F C-terminal" evidence="3">
    <location>
        <begin position="695"/>
        <end position="824"/>
    </location>
</feature>
<sequence>MKKLNYCLLLFGLLFLAPSLKLKAQDTTWVQTYTFDTLWTRRANFFFPTADESYRKILMYFNIKCYPDKSGDGNYACGEWDYIYFNSIYDHRGKLDSTLKKGRYFTVNDNGNIDTLRYAPQPQYNVNRSFLYNTVVDNVTSATSFNTGTGTVPMAHPFSLSVGRERSQFIWKASELLAAGLTAGNITGIQLNFQNSAGMINNVMIRMKQVTADSFTVKAMENDTLKTVYNYHRNITTAGLNSFQFSTPFVWDGTSNILIDFSFQNATTGTGASILGQATTIPSGLFSTTTNYAMGSFGNTGGNVRFDPSLNMFAGTAPRTYDMWINVDSFIGPEGTLFSAGLRGTASADFTFRTTTPDNSYRLNLWGTNDANFSGPNTKKVWKHLAVTYANDTFRFYMNGALAYTKYRPGLSTATAGDFLLGESREGGYFYLGKFSHLRIWDKALSGADIRNWVGRDITASHPDFSHLKADYRLNTGTLNTIADVSPAAQHQGLVSGNMWWQAVKARDIYYNAQTLNWRPQIVFERNTYTSHIDSVAVNDTVYTPPVLVKFYGNPGGNHIIQDNDPANPAIYTATRSAWTNAYGYIFQNGVKVDSFANARDSMLVNYNINWYSNTVKYEIGRSISPYGINLSLGNGRTRVYDVTDYYALLQDTVDLEVGGTQEIQDVKFAFIKGQPAAEVNRILQPWGKGWAQYKYGAIASDTVLSPMTLNLLPNTGAVKFRSYVTGHGGAENAGSGYPNGCCEFMFNNHYYKSNGQNVNTFRIQRQDCGLNPIYPQGGTWVYDREGWCPGDIIKPHDFNVTQYMSGSQINLDYNIAPVPTSAPNTGNGVYDVGLQVIEYKTPARNNDAEIYDIVKPSDAFAVSRVNPICHTPQVIIRNSGKNPLTAAVIKYKVAGGNEETLNWTGNLKFLDTALVDLPISNTGFWAGNQSNRFIARIAGANGGSDEYAGNDTAYSSYNLPDILPSGNIVVRLKTNKRAVENTLRIKDASGTTVFERTGMSNETQYSDTLALPLGCYTFVLDDAGNNGLDWWAAASAGKGTLSLTNATSGATLKTFNPDFGAQVFYSFTIGFSLKLDDKNFDNLVTVYPNPNQGKFTVQMQGFSGDVALELTNMVGQSLWHNDMKCMGSMVKKEFTPQLPPGVYLLRMSSGNTQSVKKLVIQ</sequence>
<evidence type="ECO:0000313" key="5">
    <source>
        <dbReference type="EMBL" id="PSK92488.1"/>
    </source>
</evidence>
<dbReference type="RefSeq" id="WP_106522679.1">
    <property type="nucleotide sequence ID" value="NZ_PYGD01000003.1"/>
</dbReference>
<dbReference type="Proteomes" id="UP000240572">
    <property type="component" value="Unassembled WGS sequence"/>
</dbReference>
<dbReference type="InterPro" id="IPR014784">
    <property type="entry name" value="Cu2_ascorb_mOase-like_C"/>
</dbReference>
<evidence type="ECO:0000256" key="2">
    <source>
        <dbReference type="SAM" id="SignalP"/>
    </source>
</evidence>
<comment type="caution">
    <text evidence="5">The sequence shown here is derived from an EMBL/GenBank/DDBJ whole genome shotgun (WGS) entry which is preliminary data.</text>
</comment>
<dbReference type="OrthoDB" id="6281169at2"/>
<dbReference type="PANTHER" id="PTHR39319">
    <property type="entry name" value="SI:DKEY-256H2.1"/>
    <property type="match status" value="1"/>
</dbReference>
<dbReference type="NCBIfam" id="TIGR04183">
    <property type="entry name" value="Por_Secre_tail"/>
    <property type="match status" value="1"/>
</dbReference>
<dbReference type="InterPro" id="IPR008977">
    <property type="entry name" value="PHM/PNGase_F_dom_sf"/>
</dbReference>
<dbReference type="Gene3D" id="2.60.120.200">
    <property type="match status" value="1"/>
</dbReference>
<dbReference type="InterPro" id="IPR026444">
    <property type="entry name" value="Secre_tail"/>
</dbReference>
<feature type="chain" id="PRO_5015191138" evidence="2">
    <location>
        <begin position="25"/>
        <end position="1162"/>
    </location>
</feature>
<evidence type="ECO:0000256" key="1">
    <source>
        <dbReference type="ARBA" id="ARBA00023157"/>
    </source>
</evidence>
<feature type="signal peptide" evidence="2">
    <location>
        <begin position="1"/>
        <end position="24"/>
    </location>
</feature>
<dbReference type="Pfam" id="PF09113">
    <property type="entry name" value="N-glycanase_C"/>
    <property type="match status" value="1"/>
</dbReference>